<feature type="region of interest" description="Disordered" evidence="1">
    <location>
        <begin position="151"/>
        <end position="177"/>
    </location>
</feature>
<dbReference type="EMBL" id="FOCX01000033">
    <property type="protein sequence ID" value="SEP10174.1"/>
    <property type="molecule type" value="Genomic_DNA"/>
</dbReference>
<keyword evidence="2" id="KW-0472">Membrane</keyword>
<feature type="domain" description="DUF58" evidence="3">
    <location>
        <begin position="201"/>
        <end position="286"/>
    </location>
</feature>
<dbReference type="Proteomes" id="UP000198775">
    <property type="component" value="Unassembled WGS sequence"/>
</dbReference>
<evidence type="ECO:0000313" key="5">
    <source>
        <dbReference type="Proteomes" id="UP000198775"/>
    </source>
</evidence>
<feature type="region of interest" description="Disordered" evidence="1">
    <location>
        <begin position="318"/>
        <end position="351"/>
    </location>
</feature>
<feature type="transmembrane region" description="Helical" evidence="2">
    <location>
        <begin position="7"/>
        <end position="24"/>
    </location>
</feature>
<protein>
    <submittedName>
        <fullName evidence="4">Uncharacterized conserved protein, DUF58 family, contains vWF domain</fullName>
    </submittedName>
</protein>
<keyword evidence="2" id="KW-0812">Transmembrane</keyword>
<dbReference type="OrthoDB" id="3263at2157"/>
<dbReference type="PANTHER" id="PTHR33608:SF14">
    <property type="entry name" value="POSSIBLE CONSERVED SECRETED PROTEIN"/>
    <property type="match status" value="1"/>
</dbReference>
<dbReference type="AlphaFoldDB" id="A0A1H8V4L4"/>
<proteinExistence type="predicted"/>
<dbReference type="PANTHER" id="PTHR33608">
    <property type="entry name" value="BLL2464 PROTEIN"/>
    <property type="match status" value="1"/>
</dbReference>
<keyword evidence="2" id="KW-1133">Transmembrane helix</keyword>
<sequence>MEVTRRFWTIVSVATILAGLAVLFARPVLLYGAVGIAAVLVARQYQFYRSLAEMDAALTVEQSLPTQTVARNEEVPVTLTAQLAAPSGVNLTVELSLPLVANGPNAADRRIELPAGEQTASTTVPVTWSIVGRATFDPATVTVTDRDGLFRERLPRGPTPTITVEPRTPRSVHVGQGGDRVTAAYGGHRSDQVGSGTDPAELRQYVPGDSVSDIDWKATARLDYPHVREYEVETDHRTLLVVDHRSPLQTGQPGETKLDYLRTVALAVVDNAAQVNDPIGIATIDKGGTTDWESPGTTPEAYDSVRDRLHELRVTRNRGERALVRADTGQSSPGRQGPAAAQRKRSRLAGDDSAYGRTLRSFYGDSESYVQRMADDQLFETVRTRLARVPGSTWTLLFTDDTDRGQLRETVKFARRESAGVLVFLAPEALFERTSLADLEGTYDEYVEFEEFRRELSGMEGVTAFEVSPADRIEAVLDAGRRR</sequence>
<gene>
    <name evidence="4" type="ORF">SAMN05216388_10338</name>
</gene>
<evidence type="ECO:0000256" key="2">
    <source>
        <dbReference type="SAM" id="Phobius"/>
    </source>
</evidence>
<dbReference type="Pfam" id="PF01882">
    <property type="entry name" value="DUF58"/>
    <property type="match status" value="1"/>
</dbReference>
<name>A0A1H8V4L4_9EURY</name>
<keyword evidence="5" id="KW-1185">Reference proteome</keyword>
<dbReference type="RefSeq" id="WP_092663819.1">
    <property type="nucleotide sequence ID" value="NZ_FOCX01000033.1"/>
</dbReference>
<accession>A0A1H8V4L4</accession>
<reference evidence="5" key="1">
    <citation type="submission" date="2016-10" db="EMBL/GenBank/DDBJ databases">
        <authorList>
            <person name="Varghese N."/>
            <person name="Submissions S."/>
        </authorList>
    </citation>
    <scope>NUCLEOTIDE SEQUENCE [LARGE SCALE GENOMIC DNA]</scope>
    <source>
        <strain evidence="5">IBRC-M 10043</strain>
    </source>
</reference>
<dbReference type="InterPro" id="IPR002881">
    <property type="entry name" value="DUF58"/>
</dbReference>
<evidence type="ECO:0000256" key="1">
    <source>
        <dbReference type="SAM" id="MobiDB-lite"/>
    </source>
</evidence>
<evidence type="ECO:0000313" key="4">
    <source>
        <dbReference type="EMBL" id="SEP10174.1"/>
    </source>
</evidence>
<organism evidence="4 5">
    <name type="scientific">Halorientalis persicus</name>
    <dbReference type="NCBI Taxonomy" id="1367881"/>
    <lineage>
        <taxon>Archaea</taxon>
        <taxon>Methanobacteriati</taxon>
        <taxon>Methanobacteriota</taxon>
        <taxon>Stenosarchaea group</taxon>
        <taxon>Halobacteria</taxon>
        <taxon>Halobacteriales</taxon>
        <taxon>Haloarculaceae</taxon>
        <taxon>Halorientalis</taxon>
    </lineage>
</organism>
<evidence type="ECO:0000259" key="3">
    <source>
        <dbReference type="Pfam" id="PF01882"/>
    </source>
</evidence>